<feature type="non-terminal residue" evidence="1">
    <location>
        <position position="286"/>
    </location>
</feature>
<proteinExistence type="predicted"/>
<organism evidence="1 2">
    <name type="scientific">Racocetra persica</name>
    <dbReference type="NCBI Taxonomy" id="160502"/>
    <lineage>
        <taxon>Eukaryota</taxon>
        <taxon>Fungi</taxon>
        <taxon>Fungi incertae sedis</taxon>
        <taxon>Mucoromycota</taxon>
        <taxon>Glomeromycotina</taxon>
        <taxon>Glomeromycetes</taxon>
        <taxon>Diversisporales</taxon>
        <taxon>Gigasporaceae</taxon>
        <taxon>Racocetra</taxon>
    </lineage>
</organism>
<name>A0ACA9QPF9_9GLOM</name>
<keyword evidence="2" id="KW-1185">Reference proteome</keyword>
<comment type="caution">
    <text evidence="1">The sequence shown here is derived from an EMBL/GenBank/DDBJ whole genome shotgun (WGS) entry which is preliminary data.</text>
</comment>
<reference evidence="1" key="1">
    <citation type="submission" date="2021-06" db="EMBL/GenBank/DDBJ databases">
        <authorList>
            <person name="Kallberg Y."/>
            <person name="Tangrot J."/>
            <person name="Rosling A."/>
        </authorList>
    </citation>
    <scope>NUCLEOTIDE SEQUENCE</scope>
    <source>
        <strain evidence="1">MA461A</strain>
    </source>
</reference>
<gene>
    <name evidence="1" type="ORF">RPERSI_LOCUS15270</name>
</gene>
<feature type="non-terminal residue" evidence="1">
    <location>
        <position position="1"/>
    </location>
</feature>
<dbReference type="EMBL" id="CAJVQC010036461">
    <property type="protein sequence ID" value="CAG8761400.1"/>
    <property type="molecule type" value="Genomic_DNA"/>
</dbReference>
<sequence length="286" mass="32864">TRKNDYWLTNLPNRKLKCLQHQTSNLSQGTRTGSSFPSVEEIKEWAPAQIASFLESRNLYLTNSDIEIIKKNSIAGEDFLLLKENNLYRIGLPIGPSRRIIQLIKKILNTNLVHVFIDNSNILIEGKYTVGNLERSMQTQTRWCAIFGRSRPPPNDSLWARIRDQDFEVNIFDRDIRSHREKKGDTELVISATETIMFNDPGVLVLIAGDRDYRPLVKQALKHNWTVETWFWNSGVSSLLKSDTNFQSLDNCYRSFSYGLGPDLTEKNKVLEVTDGNVIQSLKNED</sequence>
<evidence type="ECO:0000313" key="2">
    <source>
        <dbReference type="Proteomes" id="UP000789920"/>
    </source>
</evidence>
<evidence type="ECO:0000313" key="1">
    <source>
        <dbReference type="EMBL" id="CAG8761400.1"/>
    </source>
</evidence>
<accession>A0ACA9QPF9</accession>
<dbReference type="Proteomes" id="UP000789920">
    <property type="component" value="Unassembled WGS sequence"/>
</dbReference>
<protein>
    <submittedName>
        <fullName evidence="1">19391_t:CDS:1</fullName>
    </submittedName>
</protein>